<protein>
    <submittedName>
        <fullName evidence="1">Caffeyl-CoA reductase-Etf complex subunit CarD</fullName>
        <ecNumber evidence="1">1.3.1.108</ecNumber>
    </submittedName>
</protein>
<dbReference type="EC" id="1.3.1.108" evidence="1"/>
<reference evidence="1" key="1">
    <citation type="submission" date="2019-08" db="EMBL/GenBank/DDBJ databases">
        <authorList>
            <person name="Kucharzyk K."/>
            <person name="Murdoch R.W."/>
            <person name="Higgins S."/>
            <person name="Loffler F."/>
        </authorList>
    </citation>
    <scope>NUCLEOTIDE SEQUENCE</scope>
</reference>
<sequence>MDAYKKEVEIWGYTDICIDEENLGLKGSPTRVYKSFTKGAKSSGQVYEVEPSKAVEIIVEKLKEKFII</sequence>
<dbReference type="Gene3D" id="3.40.50.620">
    <property type="entry name" value="HUPs"/>
    <property type="match status" value="1"/>
</dbReference>
<keyword evidence="1" id="KW-0560">Oxidoreductase</keyword>
<dbReference type="GO" id="GO:0016491">
    <property type="term" value="F:oxidoreductase activity"/>
    <property type="evidence" value="ECO:0007669"/>
    <property type="project" value="UniProtKB-KW"/>
</dbReference>
<dbReference type="AlphaFoldDB" id="A0A645IKH5"/>
<dbReference type="SUPFAM" id="SSF52402">
    <property type="entry name" value="Adenine nucleotide alpha hydrolases-like"/>
    <property type="match status" value="1"/>
</dbReference>
<accession>A0A645IKH5</accession>
<gene>
    <name evidence="1" type="primary">carD_62</name>
    <name evidence="1" type="ORF">SDC9_198610</name>
</gene>
<proteinExistence type="predicted"/>
<dbReference type="EMBL" id="VSSQ01115615">
    <property type="protein sequence ID" value="MPN50969.1"/>
    <property type="molecule type" value="Genomic_DNA"/>
</dbReference>
<organism evidence="1">
    <name type="scientific">bioreactor metagenome</name>
    <dbReference type="NCBI Taxonomy" id="1076179"/>
    <lineage>
        <taxon>unclassified sequences</taxon>
        <taxon>metagenomes</taxon>
        <taxon>ecological metagenomes</taxon>
    </lineage>
</organism>
<comment type="caution">
    <text evidence="1">The sequence shown here is derived from an EMBL/GenBank/DDBJ whole genome shotgun (WGS) entry which is preliminary data.</text>
</comment>
<name>A0A645IKH5_9ZZZZ</name>
<evidence type="ECO:0000313" key="1">
    <source>
        <dbReference type="EMBL" id="MPN50969.1"/>
    </source>
</evidence>
<dbReference type="InterPro" id="IPR014729">
    <property type="entry name" value="Rossmann-like_a/b/a_fold"/>
</dbReference>